<feature type="active site" description="Proton donor" evidence="12">
    <location>
        <position position="82"/>
    </location>
</feature>
<evidence type="ECO:0000256" key="6">
    <source>
        <dbReference type="ARBA" id="ARBA00060672"/>
    </source>
</evidence>
<evidence type="ECO:0000256" key="10">
    <source>
        <dbReference type="ARBA" id="ARBA00077905"/>
    </source>
</evidence>
<evidence type="ECO:0000256" key="3">
    <source>
        <dbReference type="ARBA" id="ARBA00023277"/>
    </source>
</evidence>
<dbReference type="HAMAP" id="MF_00068">
    <property type="entry name" value="MurQ"/>
    <property type="match status" value="1"/>
</dbReference>
<dbReference type="Pfam" id="PF22645">
    <property type="entry name" value="GKRP_SIS_N"/>
    <property type="match status" value="1"/>
</dbReference>
<organism evidence="14">
    <name type="scientific">Sporolactobacillus sp. Y61</name>
    <dbReference type="NCBI Taxonomy" id="3160863"/>
    <lineage>
        <taxon>Bacteria</taxon>
        <taxon>Bacillati</taxon>
        <taxon>Bacillota</taxon>
        <taxon>Bacilli</taxon>
        <taxon>Bacillales</taxon>
        <taxon>Sporolactobacillaceae</taxon>
        <taxon>Sporolactobacillus</taxon>
    </lineage>
</organism>
<dbReference type="CDD" id="cd05007">
    <property type="entry name" value="SIS_Etherase"/>
    <property type="match status" value="1"/>
</dbReference>
<keyword evidence="3 12" id="KW-0119">Carbohydrate metabolism</keyword>
<dbReference type="PROSITE" id="PS51464">
    <property type="entry name" value="SIS"/>
    <property type="match status" value="1"/>
</dbReference>
<evidence type="ECO:0000259" key="13">
    <source>
        <dbReference type="PROSITE" id="PS51464"/>
    </source>
</evidence>
<dbReference type="GO" id="GO:0097367">
    <property type="term" value="F:carbohydrate derivative binding"/>
    <property type="evidence" value="ECO:0007669"/>
    <property type="project" value="InterPro"/>
</dbReference>
<dbReference type="GO" id="GO:0009254">
    <property type="term" value="P:peptidoglycan turnover"/>
    <property type="evidence" value="ECO:0007669"/>
    <property type="project" value="TreeGrafter"/>
</dbReference>
<comment type="pathway">
    <text evidence="12">Amino-sugar metabolism; N-acetylmuramate degradation.</text>
</comment>
<comment type="pathway">
    <text evidence="6">Cell wall biogenesis.</text>
</comment>
<comment type="function">
    <text evidence="12">Specifically catalyzes the cleavage of the D-lactyl ether substituent of MurNAc 6-phosphate, producing GlcNAc 6-phosphate and D-lactate.</text>
</comment>
<evidence type="ECO:0000256" key="8">
    <source>
        <dbReference type="ARBA" id="ARBA00067056"/>
    </source>
</evidence>
<evidence type="ECO:0000256" key="7">
    <source>
        <dbReference type="ARBA" id="ARBA00061234"/>
    </source>
</evidence>
<evidence type="ECO:0000256" key="9">
    <source>
        <dbReference type="ARBA" id="ARBA00070061"/>
    </source>
</evidence>
<dbReference type="InterPro" id="IPR005486">
    <property type="entry name" value="Glucokinase_regulatory_CS"/>
</dbReference>
<protein>
    <recommendedName>
        <fullName evidence="9 12">N-acetylmuramic acid 6-phosphate etherase</fullName>
        <shortName evidence="12">MurNAc-6-P etherase</shortName>
        <ecNumber evidence="8 12">4.2.1.126</ecNumber>
    </recommendedName>
    <alternativeName>
        <fullName evidence="11 12">N-acetylmuramic acid 6-phosphate hydrolase</fullName>
    </alternativeName>
    <alternativeName>
        <fullName evidence="10 12">N-acetylmuramic acid 6-phosphate lyase</fullName>
    </alternativeName>
</protein>
<dbReference type="InterPro" id="IPR046348">
    <property type="entry name" value="SIS_dom_sf"/>
</dbReference>
<dbReference type="GO" id="GO:0016835">
    <property type="term" value="F:carbon-oxygen lyase activity"/>
    <property type="evidence" value="ECO:0007669"/>
    <property type="project" value="UniProtKB-UniRule"/>
</dbReference>
<comment type="pathway">
    <text evidence="5">Amino-sugar metabolism; 1,6-anhydro-N-acetylmuramate degradation.</text>
</comment>
<dbReference type="FunFam" id="1.10.8.1080:FF:000001">
    <property type="entry name" value="N-acetylmuramic acid 6-phosphate etherase"/>
    <property type="match status" value="1"/>
</dbReference>
<feature type="domain" description="SIS" evidence="13">
    <location>
        <begin position="54"/>
        <end position="217"/>
    </location>
</feature>
<evidence type="ECO:0000256" key="5">
    <source>
        <dbReference type="ARBA" id="ARBA00060595"/>
    </source>
</evidence>
<dbReference type="NCBIfam" id="NF003915">
    <property type="entry name" value="PRK05441.1"/>
    <property type="match status" value="1"/>
</dbReference>
<feature type="active site" evidence="12">
    <location>
        <position position="113"/>
    </location>
</feature>
<dbReference type="Gene3D" id="1.10.8.1080">
    <property type="match status" value="1"/>
</dbReference>
<evidence type="ECO:0000256" key="12">
    <source>
        <dbReference type="HAMAP-Rule" id="MF_00068"/>
    </source>
</evidence>
<dbReference type="EC" id="4.2.1.126" evidence="8 12"/>
<dbReference type="GO" id="GO:0016803">
    <property type="term" value="F:ether hydrolase activity"/>
    <property type="evidence" value="ECO:0007669"/>
    <property type="project" value="TreeGrafter"/>
</dbReference>
<evidence type="ECO:0000256" key="11">
    <source>
        <dbReference type="ARBA" id="ARBA00084049"/>
    </source>
</evidence>
<comment type="similarity">
    <text evidence="7 12">Belongs to the GCKR-like family. MurNAc-6-P etherase subfamily.</text>
</comment>
<accession>A0AAU8IET6</accession>
<dbReference type="Gene3D" id="3.40.50.10490">
    <property type="entry name" value="Glucose-6-phosphate isomerase like protein, domain 1"/>
    <property type="match status" value="1"/>
</dbReference>
<evidence type="ECO:0000256" key="1">
    <source>
        <dbReference type="ARBA" id="ARBA00011738"/>
    </source>
</evidence>
<dbReference type="AlphaFoldDB" id="A0AAU8IET6"/>
<comment type="miscellaneous">
    <text evidence="12">A lyase-type mechanism (elimination/hydration) is suggested for the cleavage of the lactyl ether bond of MurNAc 6-phosphate, with the formation of an alpha,beta-unsaturated aldehyde intermediate with (E)-stereochemistry, followed by the syn addition of water to give product.</text>
</comment>
<sequence>MLDKLTTEARNTKTTNLDKMSIYEILRCMNLEDRSVPLAVEKELGKIEQVVKQAIRSLHSGGRLIYMGAGTSGRLGVLDAVECVPTFSSPPGQVIGLIAGGDRALIEAVEGAEDDEQLGESDLITSKLTERDYVIGIAASGRTPYVIGGLRYARKIGVPTASISCNCDAEISKFADVAIEVETGPEVLTGSTRLKAGTSQKMVLNMISTASMIGQGKIYKNLMVDVQPTNAKLVERSKRIIAEATGADLATAEKYYADSRQNVKAAIVMLLLHCPLSEALDRLRLTDGFIRKALNTENQQN</sequence>
<dbReference type="PROSITE" id="PS01272">
    <property type="entry name" value="GCKR"/>
    <property type="match status" value="1"/>
</dbReference>
<dbReference type="SUPFAM" id="SSF53697">
    <property type="entry name" value="SIS domain"/>
    <property type="match status" value="1"/>
</dbReference>
<comment type="catalytic activity">
    <reaction evidence="4 12">
        <text>N-acetyl-D-muramate 6-phosphate + H2O = N-acetyl-D-glucosamine 6-phosphate + (R)-lactate</text>
        <dbReference type="Rhea" id="RHEA:26410"/>
        <dbReference type="ChEBI" id="CHEBI:15377"/>
        <dbReference type="ChEBI" id="CHEBI:16004"/>
        <dbReference type="ChEBI" id="CHEBI:57513"/>
        <dbReference type="ChEBI" id="CHEBI:58722"/>
        <dbReference type="EC" id="4.2.1.126"/>
    </reaction>
</comment>
<dbReference type="GO" id="GO:0046348">
    <property type="term" value="P:amino sugar catabolic process"/>
    <property type="evidence" value="ECO:0007669"/>
    <property type="project" value="InterPro"/>
</dbReference>
<dbReference type="FunFam" id="3.40.50.10490:FF:000014">
    <property type="entry name" value="N-acetylmuramic acid 6-phosphate etherase"/>
    <property type="match status" value="1"/>
</dbReference>
<dbReference type="InterPro" id="IPR001347">
    <property type="entry name" value="SIS_dom"/>
</dbReference>
<dbReference type="RefSeq" id="WP_353948198.1">
    <property type="nucleotide sequence ID" value="NZ_CP159510.1"/>
</dbReference>
<reference evidence="14" key="1">
    <citation type="submission" date="2024-06" db="EMBL/GenBank/DDBJ databases">
        <authorList>
            <person name="Fan A."/>
            <person name="Zhang F.Y."/>
            <person name="Zhang L."/>
        </authorList>
    </citation>
    <scope>NUCLEOTIDE SEQUENCE</scope>
    <source>
        <strain evidence="14">Y61</strain>
    </source>
</reference>
<evidence type="ECO:0000256" key="4">
    <source>
        <dbReference type="ARBA" id="ARBA00051747"/>
    </source>
</evidence>
<gene>
    <name evidence="12 14" type="primary">murQ</name>
    <name evidence="14" type="ORF">ABNN70_14520</name>
</gene>
<proteinExistence type="inferred from homology"/>
<dbReference type="InterPro" id="IPR040190">
    <property type="entry name" value="MURQ/GCKR"/>
</dbReference>
<evidence type="ECO:0000313" key="14">
    <source>
        <dbReference type="EMBL" id="XCJ16827.1"/>
    </source>
</evidence>
<dbReference type="NCBIfam" id="TIGR00274">
    <property type="entry name" value="N-acetylmuramic acid 6-phosphate etherase"/>
    <property type="match status" value="1"/>
</dbReference>
<evidence type="ECO:0000256" key="2">
    <source>
        <dbReference type="ARBA" id="ARBA00023239"/>
    </source>
</evidence>
<dbReference type="PANTHER" id="PTHR10088:SF4">
    <property type="entry name" value="GLUCOKINASE REGULATORY PROTEIN"/>
    <property type="match status" value="1"/>
</dbReference>
<name>A0AAU8IET6_9BACL</name>
<dbReference type="EMBL" id="CP159510">
    <property type="protein sequence ID" value="XCJ16827.1"/>
    <property type="molecule type" value="Genomic_DNA"/>
</dbReference>
<dbReference type="PANTHER" id="PTHR10088">
    <property type="entry name" value="GLUCOKINASE REGULATORY PROTEIN"/>
    <property type="match status" value="1"/>
</dbReference>
<comment type="subunit">
    <text evidence="1 12">Homodimer.</text>
</comment>
<dbReference type="InterPro" id="IPR005488">
    <property type="entry name" value="Etherase_MurQ"/>
</dbReference>
<dbReference type="NCBIfam" id="NF009222">
    <property type="entry name" value="PRK12570.1"/>
    <property type="match status" value="1"/>
</dbReference>
<keyword evidence="2 12" id="KW-0456">Lyase</keyword>